<protein>
    <recommendedName>
        <fullName evidence="4">DUF4159 domain-containing protein</fullName>
    </recommendedName>
</protein>
<feature type="coiled-coil region" evidence="1">
    <location>
        <begin position="203"/>
        <end position="230"/>
    </location>
</feature>
<dbReference type="Proteomes" id="UP000218418">
    <property type="component" value="Chromosome"/>
</dbReference>
<reference evidence="2 3" key="1">
    <citation type="submission" date="2017-06" db="EMBL/GenBank/DDBJ databases">
        <title>Genome sequencing of cyanobaciteial culture collection at National Institute for Environmental Studies (NIES).</title>
        <authorList>
            <person name="Hirose Y."/>
            <person name="Shimura Y."/>
            <person name="Fujisawa T."/>
            <person name="Nakamura Y."/>
            <person name="Kawachi M."/>
        </authorList>
    </citation>
    <scope>NUCLEOTIDE SEQUENCE [LARGE SCALE GENOMIC DNA]</scope>
    <source>
        <strain evidence="2 3">NIES-267</strain>
    </source>
</reference>
<dbReference type="AlphaFoldDB" id="A0A1Z4LKD2"/>
<keyword evidence="1" id="KW-0175">Coiled coil</keyword>
<organism evidence="2 3">
    <name type="scientific">Calothrix parasitica NIES-267</name>
    <dbReference type="NCBI Taxonomy" id="1973488"/>
    <lineage>
        <taxon>Bacteria</taxon>
        <taxon>Bacillati</taxon>
        <taxon>Cyanobacteriota</taxon>
        <taxon>Cyanophyceae</taxon>
        <taxon>Nostocales</taxon>
        <taxon>Calotrichaceae</taxon>
        <taxon>Calothrix</taxon>
    </lineage>
</organism>
<name>A0A1Z4LKD2_9CYAN</name>
<sequence length="449" mass="51339">MSAPMSQLQIKPLERLVVNDGLLLTAQLWQQAHDYHRQRQNIYYQSLHQPGIVSGLGVCLIEPPTEIAGLYKDKRWLEIQPGIAIDVKGNPIVVPQPLAFRISSEAPKKGFLTVYIVVEYVDPDHLINNNRQFIQETFRINEKTTSPEANEIELCRILLEKGSDVELLVNTDVFNPRENNLDLRYRQQAKVSSSKQINVAFFGDEQTTKANKLENKLNNISQDNLKYLLESMPTLYPEMRGEAFKISDLQELDKYNYDLLYINYQQFLNQSSEIDILQNYLETGAVLLIEASEDEVNISELGAIKQQLQQTLSQLHSDSEIAQIREELTIELAAVNTKINQQINNFTRPIIEFARKIGIIDQVEHSLSLDKIIRTKPFLFSQLPIIQGQVIHLYNWGGIILVIGCLSQAWGVDDDLSFNRETIRSAQEMGINILHFANLKHQLTRLSGK</sequence>
<evidence type="ECO:0008006" key="4">
    <source>
        <dbReference type="Google" id="ProtNLM"/>
    </source>
</evidence>
<proteinExistence type="predicted"/>
<dbReference type="EMBL" id="AP018227">
    <property type="protein sequence ID" value="BAY81558.1"/>
    <property type="molecule type" value="Genomic_DNA"/>
</dbReference>
<evidence type="ECO:0000313" key="3">
    <source>
        <dbReference type="Proteomes" id="UP000218418"/>
    </source>
</evidence>
<accession>A0A1Z4LKD2</accession>
<keyword evidence="3" id="KW-1185">Reference proteome</keyword>
<gene>
    <name evidence="2" type="ORF">NIES267_10350</name>
</gene>
<evidence type="ECO:0000256" key="1">
    <source>
        <dbReference type="SAM" id="Coils"/>
    </source>
</evidence>
<evidence type="ECO:0000313" key="2">
    <source>
        <dbReference type="EMBL" id="BAY81558.1"/>
    </source>
</evidence>